<dbReference type="AlphaFoldDB" id="A0A6B0U0W4"/>
<feature type="region of interest" description="Disordered" evidence="1">
    <location>
        <begin position="40"/>
        <end position="68"/>
    </location>
</feature>
<sequence length="68" mass="7591">MWRFSWTCSTCPLSTATRGWPSSKSFTGFAPTATWCGRAASGVRRRRKRTPPPWRSWRSGASVPPSST</sequence>
<accession>A0A6B0U0W4</accession>
<dbReference type="EMBL" id="GIFC01000251">
    <property type="protein sequence ID" value="MXU82334.1"/>
    <property type="molecule type" value="Transcribed_RNA"/>
</dbReference>
<reference evidence="2" key="1">
    <citation type="submission" date="2019-12" db="EMBL/GenBank/DDBJ databases">
        <title>An insight into the sialome of adult female Ixodes ricinus ticks feeding for 6 days.</title>
        <authorList>
            <person name="Perner J."/>
            <person name="Ribeiro J.M.C."/>
        </authorList>
    </citation>
    <scope>NUCLEOTIDE SEQUENCE</scope>
    <source>
        <strain evidence="2">Semi-engorged</strain>
        <tissue evidence="2">Salivary glands</tissue>
    </source>
</reference>
<organism evidence="2">
    <name type="scientific">Ixodes ricinus</name>
    <name type="common">Common tick</name>
    <name type="synonym">Acarus ricinus</name>
    <dbReference type="NCBI Taxonomy" id="34613"/>
    <lineage>
        <taxon>Eukaryota</taxon>
        <taxon>Metazoa</taxon>
        <taxon>Ecdysozoa</taxon>
        <taxon>Arthropoda</taxon>
        <taxon>Chelicerata</taxon>
        <taxon>Arachnida</taxon>
        <taxon>Acari</taxon>
        <taxon>Parasitiformes</taxon>
        <taxon>Ixodida</taxon>
        <taxon>Ixodoidea</taxon>
        <taxon>Ixodidae</taxon>
        <taxon>Ixodinae</taxon>
        <taxon>Ixodes</taxon>
    </lineage>
</organism>
<protein>
    <submittedName>
        <fullName evidence="2">Putative secreted protein</fullName>
    </submittedName>
</protein>
<evidence type="ECO:0000313" key="2">
    <source>
        <dbReference type="EMBL" id="MXU82334.1"/>
    </source>
</evidence>
<evidence type="ECO:0000256" key="1">
    <source>
        <dbReference type="SAM" id="MobiDB-lite"/>
    </source>
</evidence>
<name>A0A6B0U0W4_IXORI</name>
<proteinExistence type="predicted"/>